<name>A0A2H1W8Z1_SPOFR</name>
<sequence>MSLFYARGRRSNWLVHSHRPIRAPNALSFCFRSTQSDFAQLLCAKYLLKVSVHRPALYASDFSLSCIESHTTASTNPHRTARIIGNAYMRCVLMTSYRMRTMRAMRACGRLHIMRVSQMFSGCDFQNVSEF</sequence>
<organism evidence="1">
    <name type="scientific">Spodoptera frugiperda</name>
    <name type="common">Fall armyworm</name>
    <dbReference type="NCBI Taxonomy" id="7108"/>
    <lineage>
        <taxon>Eukaryota</taxon>
        <taxon>Metazoa</taxon>
        <taxon>Ecdysozoa</taxon>
        <taxon>Arthropoda</taxon>
        <taxon>Hexapoda</taxon>
        <taxon>Insecta</taxon>
        <taxon>Pterygota</taxon>
        <taxon>Neoptera</taxon>
        <taxon>Endopterygota</taxon>
        <taxon>Lepidoptera</taxon>
        <taxon>Glossata</taxon>
        <taxon>Ditrysia</taxon>
        <taxon>Noctuoidea</taxon>
        <taxon>Noctuidae</taxon>
        <taxon>Amphipyrinae</taxon>
        <taxon>Spodoptera</taxon>
    </lineage>
</organism>
<reference evidence="1" key="1">
    <citation type="submission" date="2016-07" db="EMBL/GenBank/DDBJ databases">
        <authorList>
            <person name="Bretaudeau A."/>
        </authorList>
    </citation>
    <scope>NUCLEOTIDE SEQUENCE</scope>
    <source>
        <strain evidence="1">Rice</strain>
        <tissue evidence="1">Whole body</tissue>
    </source>
</reference>
<accession>A0A2H1W8Z1</accession>
<protein>
    <submittedName>
        <fullName evidence="1">SFRICE_003844</fullName>
    </submittedName>
</protein>
<proteinExistence type="predicted"/>
<dbReference type="EMBL" id="ODYU01006784">
    <property type="protein sequence ID" value="SOQ48954.1"/>
    <property type="molecule type" value="Genomic_DNA"/>
</dbReference>
<gene>
    <name evidence="1" type="ORF">SFRICE_003844</name>
</gene>
<dbReference type="AlphaFoldDB" id="A0A2H1W8Z1"/>
<evidence type="ECO:0000313" key="1">
    <source>
        <dbReference type="EMBL" id="SOQ48954.1"/>
    </source>
</evidence>